<protein>
    <recommendedName>
        <fullName evidence="1">NAD-dependent epimerase/dehydratase domain-containing protein</fullName>
    </recommendedName>
</protein>
<dbReference type="Proteomes" id="UP000005307">
    <property type="component" value="Chromosome"/>
</dbReference>
<dbReference type="RefSeq" id="WP_015497939.1">
    <property type="nucleotide sequence ID" value="NC_020911.1"/>
</dbReference>
<dbReference type="Gene3D" id="3.40.50.720">
    <property type="entry name" value="NAD(P)-binding Rossmann-like Domain"/>
    <property type="match status" value="1"/>
</dbReference>
<dbReference type="KEGG" id="oat:OAN307_c01050"/>
<dbReference type="InterPro" id="IPR036291">
    <property type="entry name" value="NAD(P)-bd_dom_sf"/>
</dbReference>
<evidence type="ECO:0000313" key="2">
    <source>
        <dbReference type="EMBL" id="AGI65877.1"/>
    </source>
</evidence>
<keyword evidence="3" id="KW-1185">Reference proteome</keyword>
<dbReference type="Pfam" id="PF01370">
    <property type="entry name" value="Epimerase"/>
    <property type="match status" value="1"/>
</dbReference>
<dbReference type="HOGENOM" id="CLU_049717_0_0_5"/>
<gene>
    <name evidence="2" type="ORF">OAN307_c01050</name>
</gene>
<dbReference type="OrthoDB" id="7170465at2"/>
<accession>M9R0V3</accession>
<dbReference type="EMBL" id="CP003740">
    <property type="protein sequence ID" value="AGI65877.1"/>
    <property type="molecule type" value="Genomic_DNA"/>
</dbReference>
<dbReference type="eggNOG" id="COG0451">
    <property type="taxonomic scope" value="Bacteria"/>
</dbReference>
<evidence type="ECO:0000259" key="1">
    <source>
        <dbReference type="Pfam" id="PF01370"/>
    </source>
</evidence>
<dbReference type="AlphaFoldDB" id="M9R0V3"/>
<organism evidence="2 3">
    <name type="scientific">Octadecabacter antarcticus 307</name>
    <dbReference type="NCBI Taxonomy" id="391626"/>
    <lineage>
        <taxon>Bacteria</taxon>
        <taxon>Pseudomonadati</taxon>
        <taxon>Pseudomonadota</taxon>
        <taxon>Alphaproteobacteria</taxon>
        <taxon>Rhodobacterales</taxon>
        <taxon>Roseobacteraceae</taxon>
        <taxon>Octadecabacter</taxon>
    </lineage>
</organism>
<dbReference type="InterPro" id="IPR001509">
    <property type="entry name" value="Epimerase_deHydtase"/>
</dbReference>
<proteinExistence type="predicted"/>
<dbReference type="SUPFAM" id="SSF51735">
    <property type="entry name" value="NAD(P)-binding Rossmann-fold domains"/>
    <property type="match status" value="1"/>
</dbReference>
<name>M9R0V3_9RHOB</name>
<reference evidence="2 3" key="1">
    <citation type="journal article" date="2013" name="PLoS ONE">
        <title>Poles Apart: Arctic and Antarctic Octadecabacter strains Share High Genome Plasticity and a New Type of Xanthorhodopsin.</title>
        <authorList>
            <person name="Vollmers J."/>
            <person name="Voget S."/>
            <person name="Dietrich S."/>
            <person name="Gollnow K."/>
            <person name="Smits M."/>
            <person name="Meyer K."/>
            <person name="Brinkhoff T."/>
            <person name="Simon M."/>
            <person name="Daniel R."/>
        </authorList>
    </citation>
    <scope>NUCLEOTIDE SEQUENCE [LARGE SCALE GENOMIC DNA]</scope>
    <source>
        <strain evidence="2 3">307</strain>
    </source>
</reference>
<dbReference type="STRING" id="391626.OAN307_c01050"/>
<feature type="domain" description="NAD-dependent epimerase/dehydratase" evidence="1">
    <location>
        <begin position="5"/>
        <end position="217"/>
    </location>
</feature>
<sequence length="311" mass="34268">MKKTVLIVGVAGRFGRQCASAMRDAGWHVRGFARTTEKANCIDGVEPYVGDIMDPTALGNAANGADVIVQAANPPYQLWKTLLLEMNQAVIDVAINVGATVVVPQNVYIFGKKGGVWREDAPHVGSNALARIRMTMEAAYKKAAIDHGLPILAFRMGDFIDGPDHRPSGNWFENHITKAVATGDFTYPGPMDRDHAWAYLPDAARAIVDILNTPNAVVGHLDLNFPGWVLTGASMKTAIEHAVGKPMKRKKMPWVPMNVIALWSAPLRNVVSLRYLWNVPHRLGTDRFDHLLPHFEATDPTEAFTNRWETS</sequence>
<evidence type="ECO:0000313" key="3">
    <source>
        <dbReference type="Proteomes" id="UP000005307"/>
    </source>
</evidence>